<dbReference type="PANTHER" id="PTHR24183">
    <property type="entry name" value="FIBRONECTIN TYPE 3 AND ANKYRIN REPEAT DOMAINS PROTEIN 1"/>
    <property type="match status" value="1"/>
</dbReference>
<keyword evidence="1" id="KW-0040">ANK repeat</keyword>
<dbReference type="InterPro" id="IPR002110">
    <property type="entry name" value="Ankyrin_rpt"/>
</dbReference>
<accession>A0ABT3MTU6</accession>
<keyword evidence="4" id="KW-1185">Reference proteome</keyword>
<dbReference type="Pfam" id="PF12796">
    <property type="entry name" value="Ank_2"/>
    <property type="match status" value="1"/>
</dbReference>
<evidence type="ECO:0000313" key="3">
    <source>
        <dbReference type="EMBL" id="MCW7553700.1"/>
    </source>
</evidence>
<dbReference type="SMART" id="SM00248">
    <property type="entry name" value="ANK"/>
    <property type="match status" value="3"/>
</dbReference>
<dbReference type="RefSeq" id="WP_262567730.1">
    <property type="nucleotide sequence ID" value="NZ_JAPFCC010000001.1"/>
</dbReference>
<dbReference type="PANTHER" id="PTHR24183:SF1">
    <property type="entry name" value="FIBRONECTIN TYPE 3 AND ANKYRIN REPEAT DOMAINS PROTEIN 1"/>
    <property type="match status" value="1"/>
</dbReference>
<reference evidence="2 4" key="1">
    <citation type="submission" date="2022-10" db="EMBL/GenBank/DDBJ databases">
        <title>High-quality genome sequences of two octocoral-associated bacteria, Endozoicomonas euniceicola EF212 and Endozoicomonas gorgoniicola PS125.</title>
        <authorList>
            <person name="Chiou Y.-J."/>
            <person name="Chen Y.-H."/>
        </authorList>
    </citation>
    <scope>NUCLEOTIDE SEQUENCE [LARGE SCALE GENOMIC DNA]</scope>
    <source>
        <strain evidence="2 4">PS125</strain>
    </source>
</reference>
<name>A0ABT3MTU6_9GAMM</name>
<dbReference type="InterPro" id="IPR036770">
    <property type="entry name" value="Ankyrin_rpt-contain_sf"/>
</dbReference>
<dbReference type="Gene3D" id="1.25.40.20">
    <property type="entry name" value="Ankyrin repeat-containing domain"/>
    <property type="match status" value="1"/>
</dbReference>
<protein>
    <submittedName>
        <fullName evidence="2">Ankyrin repeat domain-containing protein</fullName>
    </submittedName>
</protein>
<feature type="repeat" description="ANK" evidence="1">
    <location>
        <begin position="61"/>
        <end position="93"/>
    </location>
</feature>
<feature type="repeat" description="ANK" evidence="1">
    <location>
        <begin position="94"/>
        <end position="126"/>
    </location>
</feature>
<comment type="caution">
    <text evidence="2">The sequence shown here is derived from an EMBL/GenBank/DDBJ whole genome shotgun (WGS) entry which is preliminary data.</text>
</comment>
<sequence length="157" mass="17274">MNRTLTLVSILFVSLSTWGSNSQKEANELLDYFFAAARTNNTEVLSTFAEAGFPVDASNQKGYTALMVATYNGQRNAFDYLLKIGANPCLQDNKGNTALMAAIFRGELSMTYRLMQEGCDTAQTNKAGNDAKAFAEVFGRNQILQKLKADKAQKFSK</sequence>
<dbReference type="Pfam" id="PF00023">
    <property type="entry name" value="Ank"/>
    <property type="match status" value="1"/>
</dbReference>
<proteinExistence type="predicted"/>
<dbReference type="SUPFAM" id="SSF48403">
    <property type="entry name" value="Ankyrin repeat"/>
    <property type="match status" value="1"/>
</dbReference>
<gene>
    <name evidence="2" type="ORF">NX722_09225</name>
    <name evidence="3" type="ORF">NX722_13890</name>
</gene>
<dbReference type="EMBL" id="JAPFCC010000001">
    <property type="protein sequence ID" value="MCW7552819.1"/>
    <property type="molecule type" value="Genomic_DNA"/>
</dbReference>
<evidence type="ECO:0000313" key="2">
    <source>
        <dbReference type="EMBL" id="MCW7552819.1"/>
    </source>
</evidence>
<evidence type="ECO:0000313" key="4">
    <source>
        <dbReference type="Proteomes" id="UP001209854"/>
    </source>
</evidence>
<dbReference type="Proteomes" id="UP001209854">
    <property type="component" value="Unassembled WGS sequence"/>
</dbReference>
<dbReference type="PROSITE" id="PS50088">
    <property type="entry name" value="ANK_REPEAT"/>
    <property type="match status" value="2"/>
</dbReference>
<evidence type="ECO:0000256" key="1">
    <source>
        <dbReference type="PROSITE-ProRule" id="PRU00023"/>
    </source>
</evidence>
<dbReference type="PROSITE" id="PS50297">
    <property type="entry name" value="ANK_REP_REGION"/>
    <property type="match status" value="1"/>
</dbReference>
<dbReference type="EMBL" id="JAPFCC010000001">
    <property type="protein sequence ID" value="MCW7553700.1"/>
    <property type="molecule type" value="Genomic_DNA"/>
</dbReference>
<organism evidence="2 4">
    <name type="scientific">Endozoicomonas gorgoniicola</name>
    <dbReference type="NCBI Taxonomy" id="1234144"/>
    <lineage>
        <taxon>Bacteria</taxon>
        <taxon>Pseudomonadati</taxon>
        <taxon>Pseudomonadota</taxon>
        <taxon>Gammaproteobacteria</taxon>
        <taxon>Oceanospirillales</taxon>
        <taxon>Endozoicomonadaceae</taxon>
        <taxon>Endozoicomonas</taxon>
    </lineage>
</organism>